<gene>
    <name evidence="2" type="ORF">S01H4_60463</name>
</gene>
<accession>X1F6I3</accession>
<protein>
    <recommendedName>
        <fullName evidence="1">Type I restriction enzyme HindI endonuclease subunit-like C-terminal domain-containing protein</fullName>
    </recommendedName>
</protein>
<dbReference type="Pfam" id="PF11867">
    <property type="entry name" value="T1RH-like_C"/>
    <property type="match status" value="1"/>
</dbReference>
<reference evidence="2" key="1">
    <citation type="journal article" date="2014" name="Front. Microbiol.">
        <title>High frequency of phylogenetically diverse reductive dehalogenase-homologous genes in deep subseafloor sedimentary metagenomes.</title>
        <authorList>
            <person name="Kawai M."/>
            <person name="Futagami T."/>
            <person name="Toyoda A."/>
            <person name="Takaki Y."/>
            <person name="Nishi S."/>
            <person name="Hori S."/>
            <person name="Arai W."/>
            <person name="Tsubouchi T."/>
            <person name="Morono Y."/>
            <person name="Uchiyama I."/>
            <person name="Ito T."/>
            <person name="Fujiyama A."/>
            <person name="Inagaki F."/>
            <person name="Takami H."/>
        </authorList>
    </citation>
    <scope>NUCLEOTIDE SEQUENCE</scope>
    <source>
        <strain evidence="2">Expedition CK06-06</strain>
    </source>
</reference>
<comment type="caution">
    <text evidence="2">The sequence shown here is derived from an EMBL/GenBank/DDBJ whole genome shotgun (WGS) entry which is preliminary data.</text>
</comment>
<organism evidence="2">
    <name type="scientific">marine sediment metagenome</name>
    <dbReference type="NCBI Taxonomy" id="412755"/>
    <lineage>
        <taxon>unclassified sequences</taxon>
        <taxon>metagenomes</taxon>
        <taxon>ecological metagenomes</taxon>
    </lineage>
</organism>
<feature type="domain" description="Type I restriction enzyme HindI endonuclease subunit-like C-terminal" evidence="1">
    <location>
        <begin position="41"/>
        <end position="130"/>
    </location>
</feature>
<evidence type="ECO:0000259" key="1">
    <source>
        <dbReference type="Pfam" id="PF11867"/>
    </source>
</evidence>
<proteinExistence type="predicted"/>
<evidence type="ECO:0000313" key="2">
    <source>
        <dbReference type="EMBL" id="GAH16413.1"/>
    </source>
</evidence>
<dbReference type="AlphaFoldDB" id="X1F6I3"/>
<feature type="non-terminal residue" evidence="2">
    <location>
        <position position="1"/>
    </location>
</feature>
<dbReference type="EMBL" id="BART01035659">
    <property type="protein sequence ID" value="GAH16413.1"/>
    <property type="molecule type" value="Genomic_DNA"/>
</dbReference>
<name>X1F6I3_9ZZZZ</name>
<sequence length="186" mass="22203">LKKTEKLIEENVELRDIVDTLPIYEINKDIANLIRTDNLSDRVKISNLRRSLVIYIERNKRNQPFLISISERVEETIKRLEEKQISVQLALDDLINLSEGISKTEDEQQKSGLGKEEYSIYWILKKHKVDEPEEMAIQMNKELEENREWFYNKKIEQTLRKELYKLLFRYGDKIGYEDSPSKLKVI</sequence>
<dbReference type="InterPro" id="IPR021810">
    <property type="entry name" value="T1RH-like_C"/>
</dbReference>
<feature type="non-terminal residue" evidence="2">
    <location>
        <position position="186"/>
    </location>
</feature>